<dbReference type="GO" id="GO:0004190">
    <property type="term" value="F:aspartic-type endopeptidase activity"/>
    <property type="evidence" value="ECO:0007669"/>
    <property type="project" value="UniProtKB-KW"/>
</dbReference>
<reference evidence="11" key="1">
    <citation type="submission" date="2021-08" db="EMBL/GenBank/DDBJ databases">
        <title>WGS assembly of Ceratopteris richardii.</title>
        <authorList>
            <person name="Marchant D.B."/>
            <person name="Chen G."/>
            <person name="Jenkins J."/>
            <person name="Shu S."/>
            <person name="Leebens-Mack J."/>
            <person name="Grimwood J."/>
            <person name="Schmutz J."/>
            <person name="Soltis P."/>
            <person name="Soltis D."/>
            <person name="Chen Z.-H."/>
        </authorList>
    </citation>
    <scope>NUCLEOTIDE SEQUENCE</scope>
    <source>
        <strain evidence="11">Whitten #5841</strain>
        <tissue evidence="11">Leaf</tissue>
    </source>
</reference>
<dbReference type="OrthoDB" id="660550at2759"/>
<dbReference type="Proteomes" id="UP000825935">
    <property type="component" value="Chromosome 35"/>
</dbReference>
<evidence type="ECO:0000313" key="12">
    <source>
        <dbReference type="Proteomes" id="UP000825935"/>
    </source>
</evidence>
<feature type="region of interest" description="Disordered" evidence="8">
    <location>
        <begin position="87"/>
        <end position="141"/>
    </location>
</feature>
<evidence type="ECO:0000256" key="4">
    <source>
        <dbReference type="ARBA" id="ARBA00022801"/>
    </source>
</evidence>
<dbReference type="PROSITE" id="PS51767">
    <property type="entry name" value="PEPTIDASE_A1"/>
    <property type="match status" value="1"/>
</dbReference>
<feature type="active site" evidence="6">
    <location>
        <position position="228"/>
    </location>
</feature>
<protein>
    <recommendedName>
        <fullName evidence="10">Peptidase A1 domain-containing protein</fullName>
    </recommendedName>
</protein>
<dbReference type="Pfam" id="PF14543">
    <property type="entry name" value="TAXi_N"/>
    <property type="match status" value="1"/>
</dbReference>
<keyword evidence="3 7" id="KW-0064">Aspartyl protease</keyword>
<dbReference type="CDD" id="cd05476">
    <property type="entry name" value="pepsin_A_like_plant"/>
    <property type="match status" value="1"/>
</dbReference>
<evidence type="ECO:0000256" key="5">
    <source>
        <dbReference type="ARBA" id="ARBA00023180"/>
    </source>
</evidence>
<dbReference type="Pfam" id="PF14541">
    <property type="entry name" value="TAXi_C"/>
    <property type="match status" value="1"/>
</dbReference>
<dbReference type="InterPro" id="IPR021109">
    <property type="entry name" value="Peptidase_aspartic_dom_sf"/>
</dbReference>
<keyword evidence="9" id="KW-0732">Signal</keyword>
<evidence type="ECO:0000256" key="6">
    <source>
        <dbReference type="PIRSR" id="PIRSR601461-1"/>
    </source>
</evidence>
<dbReference type="PANTHER" id="PTHR47967">
    <property type="entry name" value="OS07G0603500 PROTEIN-RELATED"/>
    <property type="match status" value="1"/>
</dbReference>
<name>A0A8T2QH92_CERRI</name>
<feature type="compositionally biased region" description="Basic residues" evidence="8">
    <location>
        <begin position="172"/>
        <end position="183"/>
    </location>
</feature>
<feature type="signal peptide" evidence="9">
    <location>
        <begin position="1"/>
        <end position="23"/>
    </location>
</feature>
<evidence type="ECO:0000256" key="3">
    <source>
        <dbReference type="ARBA" id="ARBA00022750"/>
    </source>
</evidence>
<dbReference type="PROSITE" id="PS00141">
    <property type="entry name" value="ASP_PROTEASE"/>
    <property type="match status" value="1"/>
</dbReference>
<dbReference type="InterPro" id="IPR033121">
    <property type="entry name" value="PEPTIDASE_A1"/>
</dbReference>
<feature type="compositionally biased region" description="Basic and acidic residues" evidence="8">
    <location>
        <begin position="111"/>
        <end position="120"/>
    </location>
</feature>
<feature type="active site" evidence="6">
    <location>
        <position position="450"/>
    </location>
</feature>
<organism evidence="11 12">
    <name type="scientific">Ceratopteris richardii</name>
    <name type="common">Triangle waterfern</name>
    <dbReference type="NCBI Taxonomy" id="49495"/>
    <lineage>
        <taxon>Eukaryota</taxon>
        <taxon>Viridiplantae</taxon>
        <taxon>Streptophyta</taxon>
        <taxon>Embryophyta</taxon>
        <taxon>Tracheophyta</taxon>
        <taxon>Polypodiopsida</taxon>
        <taxon>Polypodiidae</taxon>
        <taxon>Polypodiales</taxon>
        <taxon>Pteridineae</taxon>
        <taxon>Pteridaceae</taxon>
        <taxon>Parkerioideae</taxon>
        <taxon>Ceratopteris</taxon>
    </lineage>
</organism>
<comment type="caution">
    <text evidence="11">The sequence shown here is derived from an EMBL/GenBank/DDBJ whole genome shotgun (WGS) entry which is preliminary data.</text>
</comment>
<feature type="compositionally biased region" description="Basic and acidic residues" evidence="8">
    <location>
        <begin position="87"/>
        <end position="101"/>
    </location>
</feature>
<feature type="domain" description="Peptidase A1" evidence="10">
    <location>
        <begin position="210"/>
        <end position="561"/>
    </location>
</feature>
<feature type="region of interest" description="Disordered" evidence="8">
    <location>
        <begin position="159"/>
        <end position="201"/>
    </location>
</feature>
<dbReference type="GO" id="GO:0006508">
    <property type="term" value="P:proteolysis"/>
    <property type="evidence" value="ECO:0007669"/>
    <property type="project" value="UniProtKB-KW"/>
</dbReference>
<dbReference type="InterPro" id="IPR051708">
    <property type="entry name" value="Plant_Aspart_Prot_A1"/>
</dbReference>
<proteinExistence type="inferred from homology"/>
<evidence type="ECO:0000259" key="10">
    <source>
        <dbReference type="PROSITE" id="PS51767"/>
    </source>
</evidence>
<keyword evidence="12" id="KW-1185">Reference proteome</keyword>
<dbReference type="InterPro" id="IPR001461">
    <property type="entry name" value="Aspartic_peptidase_A1"/>
</dbReference>
<dbReference type="InterPro" id="IPR032799">
    <property type="entry name" value="TAXi_C"/>
</dbReference>
<evidence type="ECO:0000256" key="2">
    <source>
        <dbReference type="ARBA" id="ARBA00022670"/>
    </source>
</evidence>
<dbReference type="InterPro" id="IPR032861">
    <property type="entry name" value="TAXi_N"/>
</dbReference>
<dbReference type="SUPFAM" id="SSF50630">
    <property type="entry name" value="Acid proteases"/>
    <property type="match status" value="1"/>
</dbReference>
<evidence type="ECO:0000256" key="1">
    <source>
        <dbReference type="ARBA" id="ARBA00007447"/>
    </source>
</evidence>
<dbReference type="InterPro" id="IPR001969">
    <property type="entry name" value="Aspartic_peptidase_AS"/>
</dbReference>
<dbReference type="PRINTS" id="PR00792">
    <property type="entry name" value="PEPSIN"/>
</dbReference>
<dbReference type="Gene3D" id="2.40.70.10">
    <property type="entry name" value="Acid Proteases"/>
    <property type="match status" value="2"/>
</dbReference>
<keyword evidence="4 7" id="KW-0378">Hydrolase</keyword>
<accession>A0A8T2QH92</accession>
<evidence type="ECO:0000256" key="7">
    <source>
        <dbReference type="RuleBase" id="RU000454"/>
    </source>
</evidence>
<evidence type="ECO:0000256" key="9">
    <source>
        <dbReference type="SAM" id="SignalP"/>
    </source>
</evidence>
<evidence type="ECO:0000256" key="8">
    <source>
        <dbReference type="SAM" id="MobiDB-lite"/>
    </source>
</evidence>
<dbReference type="AlphaFoldDB" id="A0A8T2QH92"/>
<keyword evidence="5" id="KW-0325">Glycoprotein</keyword>
<dbReference type="OMA" id="YKPLANP"/>
<evidence type="ECO:0000313" key="11">
    <source>
        <dbReference type="EMBL" id="KAH7282994.1"/>
    </source>
</evidence>
<gene>
    <name evidence="11" type="ORF">KP509_35G055500</name>
</gene>
<keyword evidence="2 7" id="KW-0645">Protease</keyword>
<sequence length="570" mass="61568">MTRESFSLVFLLAAVIAFHCGGANNIPMSSDVVLLVLQHRDLDIGLTPNSSYEERLALAVRRSHARVSRIEEMLKRARDFQRDKKISESDVPFRGRTEAKQISRNSTGFESKTKGGDGPRKKAQCGSKSGSSACNGHPGRELVDRSAAAGGVTVAVKASAGGEAAKRQNEGHRRRAHKGARKGRQLEEKVEQDAGGDGYSAPMELGDGAYVTSIYIGTPARRAQVVLDTGSDLVWQQCRPCTSCFAQRDMPMFDPAGSSSFRRIPCSNGVCQRMLLSISPVSTGGCARAPDASCEFSYMYGDNSMSAGSLGMDTLTLLDPRGQGFVEVQNFVFGCGYTNRGDFAGSDGILGMGQGPLSLASQVDSPSFSYCLTPSPISASSRLLIGEHASAFLHTEQGSQAQMANIMTNKLLPSFYYLNLTAISLSGVQLDIPYKTFSLKANGSGGMIIDSGTTLTYLQQHAYSIVRRSIAQRVGNQLPITRSVFGMDLCFMAADEGLLPTLTLHFNGANMEIPSSTLFLRVGRIHCLAMARTLDLSILGNIHQGNYQILFDRRYKKLSFMQTTCEGGQN</sequence>
<comment type="similarity">
    <text evidence="1 7">Belongs to the peptidase A1 family.</text>
</comment>
<dbReference type="InterPro" id="IPR034161">
    <property type="entry name" value="Pepsin-like_plant"/>
</dbReference>
<feature type="chain" id="PRO_5035858145" description="Peptidase A1 domain-containing protein" evidence="9">
    <location>
        <begin position="24"/>
        <end position="570"/>
    </location>
</feature>
<dbReference type="EMBL" id="CM035440">
    <property type="protein sequence ID" value="KAH7282994.1"/>
    <property type="molecule type" value="Genomic_DNA"/>
</dbReference>